<feature type="transmembrane region" description="Helical" evidence="1">
    <location>
        <begin position="134"/>
        <end position="163"/>
    </location>
</feature>
<dbReference type="AlphaFoldDB" id="A0A412Q869"/>
<sequence>MSFYFEFIHFDEIAIGDFFSFVFKRFFFLVIVLTLSIQEAVGLLKLITKYFSIILFVSMLFWIVHLLGTKLPYSIIRFQDSVTYPEFYNYYFFIKADYLTFFPRFQSIFLEPGHLGMICAFLLFANQYDLKDKYVLCIFCALLLSFSLAAYVLLGCGWFLFYLKCEKRNIIYIFLLLSMISVLCSYAWEKEDNVVNEYILSRLVYEDGKLSGDNRTSEDFDDYFSKKIMTSSDCLIGIGPKTFQTKLSFSGSGNSSYKVFIVMDGIVGLLIVLFFYSGILLKYYTRELFLLFILYVISFIQRPYALWDSQILIYILSAFIFSNERKYKLLN</sequence>
<comment type="caution">
    <text evidence="2">The sequence shown here is derived from an EMBL/GenBank/DDBJ whole genome shotgun (WGS) entry which is preliminary data.</text>
</comment>
<feature type="transmembrane region" description="Helical" evidence="1">
    <location>
        <begin position="170"/>
        <end position="188"/>
    </location>
</feature>
<dbReference type="EMBL" id="QRXI01000054">
    <property type="protein sequence ID" value="RGT86132.1"/>
    <property type="molecule type" value="Genomic_DNA"/>
</dbReference>
<protein>
    <recommendedName>
        <fullName evidence="4">O-antigen ligase domain-containing protein</fullName>
    </recommendedName>
</protein>
<feature type="transmembrane region" description="Helical" evidence="1">
    <location>
        <begin position="26"/>
        <end position="44"/>
    </location>
</feature>
<evidence type="ECO:0000313" key="2">
    <source>
        <dbReference type="EMBL" id="RGT86132.1"/>
    </source>
</evidence>
<dbReference type="Proteomes" id="UP000283833">
    <property type="component" value="Unassembled WGS sequence"/>
</dbReference>
<accession>A0A412Q869</accession>
<reference evidence="2 3" key="1">
    <citation type="submission" date="2018-08" db="EMBL/GenBank/DDBJ databases">
        <title>A genome reference for cultivated species of the human gut microbiota.</title>
        <authorList>
            <person name="Zou Y."/>
            <person name="Xue W."/>
            <person name="Luo G."/>
        </authorList>
    </citation>
    <scope>NUCLEOTIDE SEQUENCE [LARGE SCALE GENOMIC DNA]</scope>
    <source>
        <strain evidence="2 3">AF18-14</strain>
    </source>
</reference>
<gene>
    <name evidence="2" type="ORF">DWX04_21720</name>
</gene>
<keyword evidence="1" id="KW-0472">Membrane</keyword>
<feature type="transmembrane region" description="Helical" evidence="1">
    <location>
        <begin position="283"/>
        <end position="300"/>
    </location>
</feature>
<evidence type="ECO:0000313" key="3">
    <source>
        <dbReference type="Proteomes" id="UP000283833"/>
    </source>
</evidence>
<evidence type="ECO:0008006" key="4">
    <source>
        <dbReference type="Google" id="ProtNLM"/>
    </source>
</evidence>
<proteinExistence type="predicted"/>
<feature type="transmembrane region" description="Helical" evidence="1">
    <location>
        <begin position="50"/>
        <end position="68"/>
    </location>
</feature>
<name>A0A412Q869_PHOVU</name>
<evidence type="ECO:0000256" key="1">
    <source>
        <dbReference type="SAM" id="Phobius"/>
    </source>
</evidence>
<keyword evidence="1" id="KW-0812">Transmembrane</keyword>
<keyword evidence="1" id="KW-1133">Transmembrane helix</keyword>
<feature type="transmembrane region" description="Helical" evidence="1">
    <location>
        <begin position="257"/>
        <end position="276"/>
    </location>
</feature>
<organism evidence="2 3">
    <name type="scientific">Phocaeicola vulgatus</name>
    <name type="common">Bacteroides vulgatus</name>
    <dbReference type="NCBI Taxonomy" id="821"/>
    <lineage>
        <taxon>Bacteria</taxon>
        <taxon>Pseudomonadati</taxon>
        <taxon>Bacteroidota</taxon>
        <taxon>Bacteroidia</taxon>
        <taxon>Bacteroidales</taxon>
        <taxon>Bacteroidaceae</taxon>
        <taxon>Phocaeicola</taxon>
    </lineage>
</organism>